<feature type="domain" description="Major capsid protein N-terminal" evidence="2">
    <location>
        <begin position="256"/>
        <end position="408"/>
    </location>
</feature>
<evidence type="ECO:0000313" key="3">
    <source>
        <dbReference type="EMBL" id="QHT00842.1"/>
    </source>
</evidence>
<reference evidence="3" key="1">
    <citation type="journal article" date="2020" name="Nature">
        <title>Giant virus diversity and host interactions through global metagenomics.</title>
        <authorList>
            <person name="Schulz F."/>
            <person name="Roux S."/>
            <person name="Paez-Espino D."/>
            <person name="Jungbluth S."/>
            <person name="Walsh D.A."/>
            <person name="Denef V.J."/>
            <person name="McMahon K.D."/>
            <person name="Konstantinidis K.T."/>
            <person name="Eloe-Fadrosh E.A."/>
            <person name="Kyrpides N.C."/>
            <person name="Woyke T."/>
        </authorList>
    </citation>
    <scope>NUCLEOTIDE SEQUENCE</scope>
    <source>
        <strain evidence="3">GVMAG-M-3300020192-26</strain>
    </source>
</reference>
<dbReference type="InterPro" id="IPR031654">
    <property type="entry name" value="Capsid_N"/>
</dbReference>
<dbReference type="InterPro" id="IPR007542">
    <property type="entry name" value="MCP_C"/>
</dbReference>
<dbReference type="InterPro" id="IPR038519">
    <property type="entry name" value="MCP_C_sf"/>
</dbReference>
<accession>A0A6C0C9S3</accession>
<feature type="domain" description="Major capsid protein C-terminal" evidence="1">
    <location>
        <begin position="411"/>
        <end position="597"/>
    </location>
</feature>
<evidence type="ECO:0008006" key="4">
    <source>
        <dbReference type="Google" id="ProtNLM"/>
    </source>
</evidence>
<dbReference type="Pfam" id="PF16903">
    <property type="entry name" value="Capsid_N"/>
    <property type="match status" value="2"/>
</dbReference>
<sequence>MPGGIIQLAVYGTQDIFLTGTPQITFFKTVYRRYTNFAVESLQQFFVGDPNFGFDITCVVDKLGDLMHKVYLEIIIPEVNLSKNPSQYVIDQNIAQQEFIAVQDYYDLVVDYNSVDTDVIRKLSLMLRTNNLPMSEIEKIMNDPLFIDKLRIKRENLRQYILTSDTFNRIPVLRDLKLPLYYQINRFDMQILFNSVICNIDKYGGNMSPELRDVAKRRALIRIITKSIYPELQEFYLVAYNLFIEKEQVYRSFLNGTYVERYKFAWVEELGHAIIETLDLKIGNQIIDRHTGDWMILYNNVSINEYQKRNYEKMIGQVPKLIVFDSEIKPEYKLVIPLQFYFCKYSGMSIPLVALRYHDVLINLRMKDLSQLCYVEDDPGLLDIPNIQALYGINIIDAKLYVDYVFLDSDERRRFAQSTHEYLIETIQYNEFPDVLGKQYSAHLTFSQPCKYVIWFCQPNQYRGNPTGRNKCQWNNFGVNPDKTGYTLMAAFLRLNTYERTDTGQSIIFFNFVQPYMYFRHSPPDGEYVYSFGTIPLEHQPSSTCNMSRIDDFGIIMEFTPEFLQVVAENTVNSVGIYIAAYVVSYNIIRIMSGMAGLAFQVST</sequence>
<proteinExistence type="predicted"/>
<dbReference type="EMBL" id="MN739359">
    <property type="protein sequence ID" value="QHT00842.1"/>
    <property type="molecule type" value="Genomic_DNA"/>
</dbReference>
<name>A0A6C0C9S3_9ZZZZ</name>
<evidence type="ECO:0000259" key="2">
    <source>
        <dbReference type="Pfam" id="PF16903"/>
    </source>
</evidence>
<dbReference type="AlphaFoldDB" id="A0A6C0C9S3"/>
<dbReference type="GO" id="GO:0005198">
    <property type="term" value="F:structural molecule activity"/>
    <property type="evidence" value="ECO:0007669"/>
    <property type="project" value="InterPro"/>
</dbReference>
<evidence type="ECO:0000259" key="1">
    <source>
        <dbReference type="Pfam" id="PF04451"/>
    </source>
</evidence>
<dbReference type="Gene3D" id="2.70.9.20">
    <property type="entry name" value="Major capsid protein Vp54"/>
    <property type="match status" value="1"/>
</dbReference>
<organism evidence="3">
    <name type="scientific">viral metagenome</name>
    <dbReference type="NCBI Taxonomy" id="1070528"/>
    <lineage>
        <taxon>unclassified sequences</taxon>
        <taxon>metagenomes</taxon>
        <taxon>organismal metagenomes</taxon>
    </lineage>
</organism>
<feature type="domain" description="Major capsid protein N-terminal" evidence="2">
    <location>
        <begin position="25"/>
        <end position="91"/>
    </location>
</feature>
<dbReference type="Gene3D" id="2.70.9.10">
    <property type="entry name" value="Adenovirus Type 2 Hexon, domain 4"/>
    <property type="match status" value="2"/>
</dbReference>
<dbReference type="InterPro" id="IPR016112">
    <property type="entry name" value="VP_dsDNA_II"/>
</dbReference>
<dbReference type="Pfam" id="PF04451">
    <property type="entry name" value="Capsid_NCLDV"/>
    <property type="match status" value="1"/>
</dbReference>
<protein>
    <recommendedName>
        <fullName evidence="4">Major capsid protein N-terminal domain-containing protein</fullName>
    </recommendedName>
</protein>
<dbReference type="SUPFAM" id="SSF49749">
    <property type="entry name" value="Group II dsDNA viruses VP"/>
    <property type="match status" value="2"/>
</dbReference>